<dbReference type="InterPro" id="IPR008979">
    <property type="entry name" value="Galactose-bd-like_sf"/>
</dbReference>
<comment type="caution">
    <text evidence="2">The sequence shown here is derived from an EMBL/GenBank/DDBJ whole genome shotgun (WGS) entry which is preliminary data.</text>
</comment>
<dbReference type="Gene3D" id="2.60.120.260">
    <property type="entry name" value="Galactose-binding domain-like"/>
    <property type="match status" value="1"/>
</dbReference>
<feature type="non-terminal residue" evidence="2">
    <location>
        <position position="1"/>
    </location>
</feature>
<proteinExistence type="predicted"/>
<evidence type="ECO:0000259" key="1">
    <source>
        <dbReference type="PROSITE" id="PS50022"/>
    </source>
</evidence>
<protein>
    <submittedName>
        <fullName evidence="2">Discoidin domain-containing protein</fullName>
    </submittedName>
</protein>
<evidence type="ECO:0000313" key="3">
    <source>
        <dbReference type="Proteomes" id="UP000658278"/>
    </source>
</evidence>
<dbReference type="EMBL" id="JAENII010000019">
    <property type="protein sequence ID" value="MBK1828845.1"/>
    <property type="molecule type" value="Genomic_DNA"/>
</dbReference>
<accession>A0A934VHM9</accession>
<name>A0A934VHM9_9BACT</name>
<evidence type="ECO:0000313" key="2">
    <source>
        <dbReference type="EMBL" id="MBK1828845.1"/>
    </source>
</evidence>
<dbReference type="Pfam" id="PF00754">
    <property type="entry name" value="F5_F8_type_C"/>
    <property type="match status" value="1"/>
</dbReference>
<dbReference type="RefSeq" id="WP_200283046.1">
    <property type="nucleotide sequence ID" value="NZ_JAENII010000019.1"/>
</dbReference>
<dbReference type="SUPFAM" id="SSF49785">
    <property type="entry name" value="Galactose-binding domain-like"/>
    <property type="match status" value="1"/>
</dbReference>
<organism evidence="2 3">
    <name type="scientific">Haloferula rosea</name>
    <dbReference type="NCBI Taxonomy" id="490093"/>
    <lineage>
        <taxon>Bacteria</taxon>
        <taxon>Pseudomonadati</taxon>
        <taxon>Verrucomicrobiota</taxon>
        <taxon>Verrucomicrobiia</taxon>
        <taxon>Verrucomicrobiales</taxon>
        <taxon>Verrucomicrobiaceae</taxon>
        <taxon>Haloferula</taxon>
    </lineage>
</organism>
<reference evidence="2" key="1">
    <citation type="submission" date="2021-01" db="EMBL/GenBank/DDBJ databases">
        <title>Modified the classification status of verrucomicrobia.</title>
        <authorList>
            <person name="Feng X."/>
        </authorList>
    </citation>
    <scope>NUCLEOTIDE SEQUENCE</scope>
    <source>
        <strain evidence="2">KCTC 22201</strain>
    </source>
</reference>
<dbReference type="AlphaFoldDB" id="A0A934VHM9"/>
<gene>
    <name evidence="2" type="ORF">JIN81_17555</name>
</gene>
<feature type="domain" description="F5/8 type C" evidence="1">
    <location>
        <begin position="1"/>
        <end position="69"/>
    </location>
</feature>
<dbReference type="Proteomes" id="UP000658278">
    <property type="component" value="Unassembled WGS sequence"/>
</dbReference>
<dbReference type="PROSITE" id="PS50022">
    <property type="entry name" value="FA58C_3"/>
    <property type="match status" value="1"/>
</dbReference>
<dbReference type="InterPro" id="IPR000421">
    <property type="entry name" value="FA58C"/>
</dbReference>
<keyword evidence="3" id="KW-1185">Reference proteome</keyword>
<sequence>TEKIPGFEAFKANDEDPATSWRAASADDQWLEAAWVKPRTFRAVTISEVGNHITNYRLQIWKDNSWQDLLTGDTCGPERHHSFDPVTTSKCRLLLSRASKAPEISEFVIGRQ</sequence>